<sequence>MKFLEREELANYNFQNEFLRPFVVVTQKSVSSEIRELIVRCVSHMVLGRVNHVKSGWKSVFMVFTIAAADERKTIVLLAFGTMEKIVRDYVPFITETETTTFIDCARCLIAFTNSRFNSDAGLNAIAFLRFCAVKLAEGGLVCYDKNSDGHLRNGDASDGNNLTEKDDHAFIWLPLLDGLSNLTYDPRPTIRKGALEVFFECCCLLCICECVVCVCVYVVLHV</sequence>
<dbReference type="AlphaFoldDB" id="A0A804KE81"/>
<keyword evidence="3" id="KW-1185">Reference proteome</keyword>
<organism evidence="2 3">
    <name type="scientific">Musa acuminata subsp. malaccensis</name>
    <name type="common">Wild banana</name>
    <name type="synonym">Musa malaccensis</name>
    <dbReference type="NCBI Taxonomy" id="214687"/>
    <lineage>
        <taxon>Eukaryota</taxon>
        <taxon>Viridiplantae</taxon>
        <taxon>Streptophyta</taxon>
        <taxon>Embryophyta</taxon>
        <taxon>Tracheophyta</taxon>
        <taxon>Spermatophyta</taxon>
        <taxon>Magnoliopsida</taxon>
        <taxon>Liliopsida</taxon>
        <taxon>Zingiberales</taxon>
        <taxon>Musaceae</taxon>
        <taxon>Musa</taxon>
    </lineage>
</organism>
<dbReference type="Gramene" id="Ma08_t34890.1">
    <property type="protein sequence ID" value="Ma08_p34890.1"/>
    <property type="gene ID" value="Ma08_g34890"/>
</dbReference>
<reference evidence="2" key="1">
    <citation type="submission" date="2021-05" db="UniProtKB">
        <authorList>
            <consortium name="EnsemblPlants"/>
        </authorList>
    </citation>
    <scope>IDENTIFICATION</scope>
    <source>
        <strain evidence="2">subsp. malaccensis</strain>
    </source>
</reference>
<dbReference type="InterPro" id="IPR015403">
    <property type="entry name" value="Mon2/Sec7/BIG1-like_HDS"/>
</dbReference>
<dbReference type="Pfam" id="PF09324">
    <property type="entry name" value="Sec7-like_HDS"/>
    <property type="match status" value="1"/>
</dbReference>
<proteinExistence type="predicted"/>
<dbReference type="PANTHER" id="PTHR10663:SF108">
    <property type="entry name" value="BREFELDIN A-INHIBITED GUANINE NUCLEOTIDE-EXCHANGE PROTEIN 1"/>
    <property type="match status" value="1"/>
</dbReference>
<accession>A0A804KE81</accession>
<name>A0A804KE81_MUSAM</name>
<feature type="domain" description="Mon2/Sec7/BIG1-like HDS" evidence="1">
    <location>
        <begin position="2"/>
        <end position="84"/>
    </location>
</feature>
<dbReference type="SUPFAM" id="SSF48371">
    <property type="entry name" value="ARM repeat"/>
    <property type="match status" value="1"/>
</dbReference>
<dbReference type="Proteomes" id="UP000012960">
    <property type="component" value="Unplaced"/>
</dbReference>
<dbReference type="EnsemblPlants" id="Ma08_t34890.1">
    <property type="protein sequence ID" value="Ma08_p34890.1"/>
    <property type="gene ID" value="Ma08_g34890"/>
</dbReference>
<dbReference type="OMA" id="CARCLIA"/>
<evidence type="ECO:0000259" key="1">
    <source>
        <dbReference type="Pfam" id="PF09324"/>
    </source>
</evidence>
<dbReference type="InterPro" id="IPR016024">
    <property type="entry name" value="ARM-type_fold"/>
</dbReference>
<dbReference type="InParanoid" id="A0A804KE81"/>
<evidence type="ECO:0000313" key="2">
    <source>
        <dbReference type="EnsemblPlants" id="Ma08_p34890.1"/>
    </source>
</evidence>
<evidence type="ECO:0000313" key="3">
    <source>
        <dbReference type="Proteomes" id="UP000012960"/>
    </source>
</evidence>
<protein>
    <recommendedName>
        <fullName evidence="1">Mon2/Sec7/BIG1-like HDS domain-containing protein</fullName>
    </recommendedName>
</protein>
<dbReference type="PANTHER" id="PTHR10663">
    <property type="entry name" value="GUANYL-NUCLEOTIDE EXCHANGE FACTOR"/>
    <property type="match status" value="1"/>
</dbReference>